<accession>A0A0F9SDN4</accession>
<comment type="caution">
    <text evidence="2">The sequence shown here is derived from an EMBL/GenBank/DDBJ whole genome shotgun (WGS) entry which is preliminary data.</text>
</comment>
<reference evidence="2" key="1">
    <citation type="journal article" date="2015" name="Nature">
        <title>Complex archaea that bridge the gap between prokaryotes and eukaryotes.</title>
        <authorList>
            <person name="Spang A."/>
            <person name="Saw J.H."/>
            <person name="Jorgensen S.L."/>
            <person name="Zaremba-Niedzwiedzka K."/>
            <person name="Martijn J."/>
            <person name="Lind A.E."/>
            <person name="van Eijk R."/>
            <person name="Schleper C."/>
            <person name="Guy L."/>
            <person name="Ettema T.J."/>
        </authorList>
    </citation>
    <scope>NUCLEOTIDE SEQUENCE</scope>
</reference>
<protein>
    <submittedName>
        <fullName evidence="2">Uncharacterized protein</fullName>
    </submittedName>
</protein>
<name>A0A0F9SDN4_9ZZZZ</name>
<evidence type="ECO:0000256" key="1">
    <source>
        <dbReference type="SAM" id="MobiDB-lite"/>
    </source>
</evidence>
<dbReference type="AlphaFoldDB" id="A0A0F9SDN4"/>
<organism evidence="2">
    <name type="scientific">marine sediment metagenome</name>
    <dbReference type="NCBI Taxonomy" id="412755"/>
    <lineage>
        <taxon>unclassified sequences</taxon>
        <taxon>metagenomes</taxon>
        <taxon>ecological metagenomes</taxon>
    </lineage>
</organism>
<sequence>MANTRTRQPGPADIRKIHTGDGGGDNTFTSVYGSRPAASNDGDLFLPSDGFVIERDTGAAWIPWGPLFPFVAPVNGDFAWINQGTGSVDVDGGGIYLLAPTLAGDNLRIRKKTIPSVPYVITVAFMPHGYKVNYSGVGIGFRQSSDGKLHTFHLSISVNSIASIKFTNPTTWSATYLEQEIVQAGSSPVMWLRIEDNNTNRKCHWSVDGRHWFEFHSVGRTDFLTADEIFFFTNSNNATYPTAMTLLSWAET</sequence>
<feature type="region of interest" description="Disordered" evidence="1">
    <location>
        <begin position="1"/>
        <end position="26"/>
    </location>
</feature>
<proteinExistence type="predicted"/>
<dbReference type="EMBL" id="LAZR01000486">
    <property type="protein sequence ID" value="KKN66970.1"/>
    <property type="molecule type" value="Genomic_DNA"/>
</dbReference>
<gene>
    <name evidence="2" type="ORF">LCGC14_0466500</name>
</gene>
<evidence type="ECO:0000313" key="2">
    <source>
        <dbReference type="EMBL" id="KKN66970.1"/>
    </source>
</evidence>